<gene>
    <name evidence="1" type="ORF">Glove_86g218</name>
</gene>
<dbReference type="InterPro" id="IPR006597">
    <property type="entry name" value="Sel1-like"/>
</dbReference>
<dbReference type="EMBL" id="PQFF01000082">
    <property type="protein sequence ID" value="RHZ83913.1"/>
    <property type="molecule type" value="Genomic_DNA"/>
</dbReference>
<protein>
    <recommendedName>
        <fullName evidence="3">Sel1 repeat family protein</fullName>
    </recommendedName>
</protein>
<dbReference type="Proteomes" id="UP000266861">
    <property type="component" value="Unassembled WGS sequence"/>
</dbReference>
<accession>A0A397JG19</accession>
<dbReference type="SUPFAM" id="SSF81901">
    <property type="entry name" value="HCP-like"/>
    <property type="match status" value="1"/>
</dbReference>
<organism evidence="1 2">
    <name type="scientific">Diversispora epigaea</name>
    <dbReference type="NCBI Taxonomy" id="1348612"/>
    <lineage>
        <taxon>Eukaryota</taxon>
        <taxon>Fungi</taxon>
        <taxon>Fungi incertae sedis</taxon>
        <taxon>Mucoromycota</taxon>
        <taxon>Glomeromycotina</taxon>
        <taxon>Glomeromycetes</taxon>
        <taxon>Diversisporales</taxon>
        <taxon>Diversisporaceae</taxon>
        <taxon>Diversispora</taxon>
    </lineage>
</organism>
<dbReference type="AlphaFoldDB" id="A0A397JG19"/>
<dbReference type="SMART" id="SM00671">
    <property type="entry name" value="SEL1"/>
    <property type="match status" value="2"/>
</dbReference>
<dbReference type="OrthoDB" id="2260164at2759"/>
<keyword evidence="2" id="KW-1185">Reference proteome</keyword>
<reference evidence="1 2" key="1">
    <citation type="submission" date="2018-08" db="EMBL/GenBank/DDBJ databases">
        <title>Genome and evolution of the arbuscular mycorrhizal fungus Diversispora epigaea (formerly Glomus versiforme) and its bacterial endosymbionts.</title>
        <authorList>
            <person name="Sun X."/>
            <person name="Fei Z."/>
            <person name="Harrison M."/>
        </authorList>
    </citation>
    <scope>NUCLEOTIDE SEQUENCE [LARGE SCALE GENOMIC DNA]</scope>
    <source>
        <strain evidence="1 2">IT104</strain>
    </source>
</reference>
<evidence type="ECO:0000313" key="2">
    <source>
        <dbReference type="Proteomes" id="UP000266861"/>
    </source>
</evidence>
<name>A0A397JG19_9GLOM</name>
<evidence type="ECO:0000313" key="1">
    <source>
        <dbReference type="EMBL" id="RHZ83913.1"/>
    </source>
</evidence>
<dbReference type="InterPro" id="IPR011990">
    <property type="entry name" value="TPR-like_helical_dom_sf"/>
</dbReference>
<dbReference type="Gene3D" id="1.25.40.10">
    <property type="entry name" value="Tetratricopeptide repeat domain"/>
    <property type="match status" value="1"/>
</dbReference>
<evidence type="ECO:0008006" key="3">
    <source>
        <dbReference type="Google" id="ProtNLM"/>
    </source>
</evidence>
<proteinExistence type="predicted"/>
<sequence length="249" mass="29155">MLSLSITLPARIENPRWGNDHMNALAALDLKDHLPSGHRKLQTLLFSEGKEANTTESYYVLMHTPDWSYQISTIWNFNHDRCNGFYRNDNASDLVCNYCPMRYFTTTIGEEAPLTDILRSQFNEPELDELVDHLQTYLVNNDARLNFAKIYRTEKTFQWYLKSAEGRDSDGQNSLGYYYQHDIGTIKNEKKFQWYMKSAKEEICMDNLMKAFQWYLNLGYCYNNGIGTIKDDEKAFQRHLKSAEGETGR</sequence>
<comment type="caution">
    <text evidence="1">The sequence shown here is derived from an EMBL/GenBank/DDBJ whole genome shotgun (WGS) entry which is preliminary data.</text>
</comment>
<dbReference type="Pfam" id="PF08238">
    <property type="entry name" value="Sel1"/>
    <property type="match status" value="3"/>
</dbReference>